<proteinExistence type="predicted"/>
<gene>
    <name evidence="1" type="ORF">C2L64_46150</name>
</gene>
<dbReference type="AlphaFoldDB" id="A0AAN1JKG3"/>
<evidence type="ECO:0000313" key="2">
    <source>
        <dbReference type="Proteomes" id="UP000236649"/>
    </source>
</evidence>
<evidence type="ECO:0000313" key="1">
    <source>
        <dbReference type="EMBL" id="AUT75718.1"/>
    </source>
</evidence>
<dbReference type="GeneID" id="55535668"/>
<dbReference type="RefSeq" id="WP_103154024.1">
    <property type="nucleotide sequence ID" value="NZ_CP026108.1"/>
</dbReference>
<dbReference type="EMBL" id="CP026108">
    <property type="protein sequence ID" value="AUT75718.1"/>
    <property type="molecule type" value="Genomic_DNA"/>
</dbReference>
<dbReference type="Proteomes" id="UP000236649">
    <property type="component" value="Chromosome 4"/>
</dbReference>
<protein>
    <submittedName>
        <fullName evidence="1">Uncharacterized protein</fullName>
    </submittedName>
</protein>
<dbReference type="KEGG" id="phs:C2L64_46150"/>
<accession>A0AAN1JKG3</accession>
<sequence>MRLKAQQSAGESWVGAIEREWHQLRRRAAPTLDVENFSRHVPGNADRFGDYMVKWGNRMLDVADDASIQGLLKDALHTVFDKLDVSKSTGAILDTLTKDGRHRTRRISDPTH</sequence>
<organism evidence="1 2">
    <name type="scientific">Paraburkholderia hospita</name>
    <dbReference type="NCBI Taxonomy" id="169430"/>
    <lineage>
        <taxon>Bacteria</taxon>
        <taxon>Pseudomonadati</taxon>
        <taxon>Pseudomonadota</taxon>
        <taxon>Betaproteobacteria</taxon>
        <taxon>Burkholderiales</taxon>
        <taxon>Burkholderiaceae</taxon>
        <taxon>Paraburkholderia</taxon>
    </lineage>
</organism>
<reference evidence="1 2" key="1">
    <citation type="submission" date="2018-01" db="EMBL/GenBank/DDBJ databases">
        <title>Species boundaries and ecological features among Paraburkholderia terrae DSMZ17804T, P. hospita DSMZ17164T and P. caribensis DSMZ13236T.</title>
        <authorList>
            <person name="Pratama A.A."/>
        </authorList>
    </citation>
    <scope>NUCLEOTIDE SEQUENCE [LARGE SCALE GENOMIC DNA]</scope>
    <source>
        <strain evidence="1 2">DSM 17164</strain>
    </source>
</reference>
<name>A0AAN1JKG3_9BURK</name>